<evidence type="ECO:0008006" key="7">
    <source>
        <dbReference type="Google" id="ProtNLM"/>
    </source>
</evidence>
<feature type="non-terminal residue" evidence="6">
    <location>
        <position position="661"/>
    </location>
</feature>
<dbReference type="GO" id="GO:0034993">
    <property type="term" value="C:meiotic nuclear membrane microtubule tethering complex"/>
    <property type="evidence" value="ECO:0007669"/>
    <property type="project" value="TreeGrafter"/>
</dbReference>
<sequence length="661" mass="75823">YTSLSEHQNLCQVHQNLLSSQQSLLPTKAEPEATMELSVAEQFNSLTNLHNETLARIMEREAQVRIRMNIWEQYRKDHKALLAWLRDVEKDKSRLRLRYVHMRMIPQTIQRIQILLEKLPSGEDRAEKLSTQLTQLCKFCDETLATSIRLEHTAVVDKISSIRAALQTWLGFLVGLQELTDRYEREVESAQRVFSEVHVTLETEATDGTEACVPASFHRIQERLDVLKKAKERVSGLTKDLELLGVTQEQLKESLNPVDMKTVNQRVWLLWQQHGDLEQQLDMLCYQLQDKLSLGQMFDKRQERFLTWTAGVGRRLESLAVNCGEPAEVLRRLETDLEAEVMLRRREVEWLRGAGAELVEAEGLEATPRRADVQARITAVEDAWDRVQQMTSARANKLRQIIEGMSALELRMEELRSWLHCIEVQLASPVILETCTQAGLDKCLSHHDALTKDIEQHSGPVADVLNHCELLLNDCDSANVQLNTDGISTAMQLLERRWKNVCVVVTERKARLMKIWRLLQEVLRLCEEQTEWLRTQTDTLDTVQKQTDCLQMQALPTLIGNVEKVITELECRRPALDLLQSSYTTLATQSSLDNLTTEVRGRIAEWSALRGRADELLSVLRGRQQRWRTFTETQGAAVLALTDVDVRLTQLDLLETDGGED</sequence>
<evidence type="ECO:0000256" key="3">
    <source>
        <dbReference type="ARBA" id="ARBA00022737"/>
    </source>
</evidence>
<protein>
    <recommendedName>
        <fullName evidence="7">KASH domain-containing protein</fullName>
    </recommendedName>
</protein>
<evidence type="ECO:0000256" key="1">
    <source>
        <dbReference type="ARBA" id="ARBA00004370"/>
    </source>
</evidence>
<evidence type="ECO:0000256" key="5">
    <source>
        <dbReference type="ARBA" id="ARBA00023136"/>
    </source>
</evidence>
<dbReference type="SMART" id="SM00150">
    <property type="entry name" value="SPEC"/>
    <property type="match status" value="3"/>
</dbReference>
<dbReference type="CDD" id="cd00176">
    <property type="entry name" value="SPEC"/>
    <property type="match status" value="1"/>
</dbReference>
<feature type="non-terminal residue" evidence="6">
    <location>
        <position position="1"/>
    </location>
</feature>
<keyword evidence="5" id="KW-0472">Membrane</keyword>
<evidence type="ECO:0000256" key="2">
    <source>
        <dbReference type="ARBA" id="ARBA00022692"/>
    </source>
</evidence>
<keyword evidence="2" id="KW-0812">Transmembrane</keyword>
<dbReference type="GO" id="GO:0051015">
    <property type="term" value="F:actin filament binding"/>
    <property type="evidence" value="ECO:0007669"/>
    <property type="project" value="TreeGrafter"/>
</dbReference>
<keyword evidence="3" id="KW-0677">Repeat</keyword>
<comment type="subcellular location">
    <subcellularLocation>
        <location evidence="1">Membrane</location>
    </subcellularLocation>
</comment>
<dbReference type="GO" id="GO:0005640">
    <property type="term" value="C:nuclear outer membrane"/>
    <property type="evidence" value="ECO:0007669"/>
    <property type="project" value="TreeGrafter"/>
</dbReference>
<name>A0A1B6KTY9_9HEMI</name>
<organism evidence="6">
    <name type="scientific">Graphocephala atropunctata</name>
    <dbReference type="NCBI Taxonomy" id="36148"/>
    <lineage>
        <taxon>Eukaryota</taxon>
        <taxon>Metazoa</taxon>
        <taxon>Ecdysozoa</taxon>
        <taxon>Arthropoda</taxon>
        <taxon>Hexapoda</taxon>
        <taxon>Insecta</taxon>
        <taxon>Pterygota</taxon>
        <taxon>Neoptera</taxon>
        <taxon>Paraneoptera</taxon>
        <taxon>Hemiptera</taxon>
        <taxon>Auchenorrhyncha</taxon>
        <taxon>Membracoidea</taxon>
        <taxon>Cicadellidae</taxon>
        <taxon>Cicadellinae</taxon>
        <taxon>Cicadellini</taxon>
        <taxon>Graphocephala</taxon>
    </lineage>
</organism>
<keyword evidence="4" id="KW-1133">Transmembrane helix</keyword>
<dbReference type="Gene3D" id="1.20.58.60">
    <property type="match status" value="3"/>
</dbReference>
<dbReference type="PANTHER" id="PTHR47535">
    <property type="entry name" value="MUSCLE-SPECIFIC PROTEIN 300 KDA, ISOFORM G"/>
    <property type="match status" value="1"/>
</dbReference>
<accession>A0A1B6KTY9</accession>
<gene>
    <name evidence="6" type="ORF">g.48764</name>
</gene>
<dbReference type="GO" id="GO:0007097">
    <property type="term" value="P:nuclear migration"/>
    <property type="evidence" value="ECO:0007669"/>
    <property type="project" value="TreeGrafter"/>
</dbReference>
<dbReference type="EMBL" id="GEBQ01025065">
    <property type="protein sequence ID" value="JAT14912.1"/>
    <property type="molecule type" value="Transcribed_RNA"/>
</dbReference>
<dbReference type="PANTHER" id="PTHR47535:SF1">
    <property type="entry name" value="NESPRIN-1"/>
    <property type="match status" value="1"/>
</dbReference>
<dbReference type="AlphaFoldDB" id="A0A1B6KTY9"/>
<evidence type="ECO:0000313" key="6">
    <source>
        <dbReference type="EMBL" id="JAT14912.1"/>
    </source>
</evidence>
<dbReference type="InterPro" id="IPR018159">
    <property type="entry name" value="Spectrin/alpha-actinin"/>
</dbReference>
<evidence type="ECO:0000256" key="4">
    <source>
        <dbReference type="ARBA" id="ARBA00022989"/>
    </source>
</evidence>
<proteinExistence type="predicted"/>
<dbReference type="GO" id="GO:0005737">
    <property type="term" value="C:cytoplasm"/>
    <property type="evidence" value="ECO:0007669"/>
    <property type="project" value="TreeGrafter"/>
</dbReference>
<dbReference type="SUPFAM" id="SSF46966">
    <property type="entry name" value="Spectrin repeat"/>
    <property type="match status" value="4"/>
</dbReference>
<reference evidence="6" key="1">
    <citation type="submission" date="2015-11" db="EMBL/GenBank/DDBJ databases">
        <title>De novo transcriptome assembly of four potential Pierce s Disease insect vectors from Arizona vineyards.</title>
        <authorList>
            <person name="Tassone E.E."/>
        </authorList>
    </citation>
    <scope>NUCLEOTIDE SEQUENCE</scope>
</reference>
<dbReference type="InterPro" id="IPR052403">
    <property type="entry name" value="LINC-complex_assoc"/>
</dbReference>